<evidence type="ECO:0000313" key="2">
    <source>
        <dbReference type="Proteomes" id="UP000500865"/>
    </source>
</evidence>
<organism evidence="1 2">
    <name type="scientific">Brevibacterium phage AGM4</name>
    <dbReference type="NCBI Taxonomy" id="2591421"/>
    <lineage>
        <taxon>Viruses</taxon>
        <taxon>Duplodnaviria</taxon>
        <taxon>Heunggongvirae</taxon>
        <taxon>Uroviricota</taxon>
        <taxon>Caudoviricetes</taxon>
        <taxon>Agmunavirus</taxon>
        <taxon>Agmunavirus AGM1</taxon>
    </lineage>
</organism>
<name>A0A7D0GH86_9CAUD</name>
<sequence length="105" mass="12096">MTSTPCPNDHRYTGTEPSISRIAEIMMSSNLRGRTITDPAVHEEMRDHWSGGARPASEEYPCLMWQSERKGIRYQVGHTEEWKMLTWSALAAMDCEQLDLFEEMS</sequence>
<reference evidence="1 2" key="1">
    <citation type="submission" date="2019-06" db="EMBL/GenBank/DDBJ databases">
        <title>DNA tandem repeats contribute to Brevibacterium aurantiacum phages genetic diversity.</title>
        <authorList>
            <person name="de Melo A.G."/>
            <person name="Rousseau G.M."/>
            <person name="Tremblay D.M."/>
            <person name="Labrie S.J."/>
            <person name="Moineau S."/>
        </authorList>
    </citation>
    <scope>NUCLEOTIDE SEQUENCE [LARGE SCALE GENOMIC DNA]</scope>
</reference>
<accession>A0A7D0GH86</accession>
<dbReference type="Proteomes" id="UP000500865">
    <property type="component" value="Genome"/>
</dbReference>
<protein>
    <submittedName>
        <fullName evidence="1">Uncharacterized protein</fullName>
    </submittedName>
</protein>
<gene>
    <name evidence="1" type="ORF">AGM4_0042</name>
</gene>
<dbReference type="EMBL" id="MN023179">
    <property type="protein sequence ID" value="QDH85791.1"/>
    <property type="molecule type" value="Genomic_DNA"/>
</dbReference>
<proteinExistence type="predicted"/>
<evidence type="ECO:0000313" key="1">
    <source>
        <dbReference type="EMBL" id="QDH85791.1"/>
    </source>
</evidence>